<dbReference type="WBParaSite" id="ACRNAN_scaffold33600.g27109.t1">
    <property type="protein sequence ID" value="ACRNAN_scaffold33600.g27109.t1"/>
    <property type="gene ID" value="ACRNAN_scaffold33600.g27109"/>
</dbReference>
<evidence type="ECO:0000313" key="2">
    <source>
        <dbReference type="WBParaSite" id="ACRNAN_scaffold33600.g27109.t1"/>
    </source>
</evidence>
<accession>A0A914DPD3</accession>
<dbReference type="AlphaFoldDB" id="A0A914DPD3"/>
<dbReference type="Proteomes" id="UP000887540">
    <property type="component" value="Unplaced"/>
</dbReference>
<organism evidence="1 2">
    <name type="scientific">Acrobeloides nanus</name>
    <dbReference type="NCBI Taxonomy" id="290746"/>
    <lineage>
        <taxon>Eukaryota</taxon>
        <taxon>Metazoa</taxon>
        <taxon>Ecdysozoa</taxon>
        <taxon>Nematoda</taxon>
        <taxon>Chromadorea</taxon>
        <taxon>Rhabditida</taxon>
        <taxon>Tylenchina</taxon>
        <taxon>Cephalobomorpha</taxon>
        <taxon>Cephaloboidea</taxon>
        <taxon>Cephalobidae</taxon>
        <taxon>Acrobeloides</taxon>
    </lineage>
</organism>
<sequence>VPGILPQLKTAATTTLTASESTDCCCDEFDCWCDNFDFTEKE</sequence>
<name>A0A914DPD3_9BILA</name>
<protein>
    <submittedName>
        <fullName evidence="2">Uncharacterized protein</fullName>
    </submittedName>
</protein>
<evidence type="ECO:0000313" key="1">
    <source>
        <dbReference type="Proteomes" id="UP000887540"/>
    </source>
</evidence>
<reference evidence="2" key="1">
    <citation type="submission" date="2022-11" db="UniProtKB">
        <authorList>
            <consortium name="WormBaseParasite"/>
        </authorList>
    </citation>
    <scope>IDENTIFICATION</scope>
</reference>
<proteinExistence type="predicted"/>
<keyword evidence="1" id="KW-1185">Reference proteome</keyword>